<keyword evidence="4" id="KW-1133">Transmembrane helix</keyword>
<dbReference type="PANTHER" id="PTHR22550">
    <property type="entry name" value="SPORE GERMINATION PROTEIN"/>
    <property type="match status" value="1"/>
</dbReference>
<dbReference type="RefSeq" id="WP_406789966.1">
    <property type="nucleotide sequence ID" value="NZ_JBJIAA010000032.1"/>
</dbReference>
<evidence type="ECO:0000256" key="4">
    <source>
        <dbReference type="SAM" id="Phobius"/>
    </source>
</evidence>
<feature type="transmembrane region" description="Helical" evidence="4">
    <location>
        <begin position="428"/>
        <end position="447"/>
    </location>
</feature>
<dbReference type="InterPro" id="IPR050768">
    <property type="entry name" value="UPF0353/GerABKA_families"/>
</dbReference>
<proteinExistence type="inferred from homology"/>
<reference evidence="5 6" key="1">
    <citation type="submission" date="2024-11" db="EMBL/GenBank/DDBJ databases">
        <authorList>
            <person name="Heng Y.C."/>
            <person name="Lim A.C.H."/>
            <person name="Lee J.K.Y."/>
            <person name="Kittelmann S."/>
        </authorList>
    </citation>
    <scope>NUCLEOTIDE SEQUENCE [LARGE SCALE GENOMIC DNA]</scope>
    <source>
        <strain evidence="5 6">WILCCON 0114</strain>
    </source>
</reference>
<sequence>MKNSTGVVKKALEFITYKKKQEEKEFSIPEVNESTDGDQEVSDKKENTKVPVSREIEDNIGYVQKQFNYPINKDIIIREFKALGKYRAFIVYIDGMVDRITINNFILRPLLKAKFSEEEQKYGIDYMLENAIETNQTKRVFSYEEVINEILMGDTGIYVDGCDYYIFNETKGYDKRGVEAPRVEGAVRAPQEAFNENLRTNVTLLRRIIKNKNFTTEFMSIGKQNNKQCAMCYINGLINPAIVSEVKRRLNGIETGEIENSGMVEQFIEDHPMSLIPTILSTERPDKASANMLEGKVCIIVDGSPFALVAPITIIDLFHTPEDISLKWQYGTLNRIVRIYAIFVATLLPGLFIAATNFHQEMIPTEILIAIAKARENVPFPTILEILLMESSFELIREAGIRIPGVLGSTIGIIGAIILGQAAVQADLISPVVIIIISITGLGTFAIPDFSFALGIRIIRLLFIAAGCFLGFYGITLMMIIITIFLMDIKSFGVPFMSIYVPKVHKNQDKIIRYPVWKQEIRPDQFNPLNVRRQPQISRKWKNEQGGKDNGKQK</sequence>
<dbReference type="Proteomes" id="UP001623592">
    <property type="component" value="Unassembled WGS sequence"/>
</dbReference>
<dbReference type="Pfam" id="PF03323">
    <property type="entry name" value="GerA"/>
    <property type="match status" value="1"/>
</dbReference>
<protein>
    <submittedName>
        <fullName evidence="5">Spore germination protein</fullName>
    </submittedName>
</protein>
<feature type="transmembrane region" description="Helical" evidence="4">
    <location>
        <begin position="399"/>
        <end position="422"/>
    </location>
</feature>
<evidence type="ECO:0000256" key="2">
    <source>
        <dbReference type="ARBA" id="ARBA00023136"/>
    </source>
</evidence>
<feature type="region of interest" description="Disordered" evidence="3">
    <location>
        <begin position="26"/>
        <end position="49"/>
    </location>
</feature>
<evidence type="ECO:0000256" key="3">
    <source>
        <dbReference type="SAM" id="MobiDB-lite"/>
    </source>
</evidence>
<comment type="caution">
    <text evidence="5">The sequence shown here is derived from an EMBL/GenBank/DDBJ whole genome shotgun (WGS) entry which is preliminary data.</text>
</comment>
<gene>
    <name evidence="5" type="ORF">ACJDT4_23085</name>
</gene>
<keyword evidence="6" id="KW-1185">Reference proteome</keyword>
<dbReference type="InterPro" id="IPR004995">
    <property type="entry name" value="Spore_Ger"/>
</dbReference>
<evidence type="ECO:0000313" key="5">
    <source>
        <dbReference type="EMBL" id="MFL0253296.1"/>
    </source>
</evidence>
<dbReference type="EMBL" id="JBJIAA010000032">
    <property type="protein sequence ID" value="MFL0253296.1"/>
    <property type="molecule type" value="Genomic_DNA"/>
</dbReference>
<feature type="transmembrane region" description="Helical" evidence="4">
    <location>
        <begin position="339"/>
        <end position="358"/>
    </location>
</feature>
<name>A0ABW8TL65_9CLOT</name>
<keyword evidence="2 4" id="KW-0472">Membrane</keyword>
<keyword evidence="4" id="KW-0812">Transmembrane</keyword>
<evidence type="ECO:0000256" key="1">
    <source>
        <dbReference type="ARBA" id="ARBA00005278"/>
    </source>
</evidence>
<dbReference type="PANTHER" id="PTHR22550:SF5">
    <property type="entry name" value="LEUCINE ZIPPER PROTEIN 4"/>
    <property type="match status" value="1"/>
</dbReference>
<comment type="similarity">
    <text evidence="1">Belongs to the GerABKA family.</text>
</comment>
<accession>A0ABW8TL65</accession>
<evidence type="ECO:0000313" key="6">
    <source>
        <dbReference type="Proteomes" id="UP001623592"/>
    </source>
</evidence>
<feature type="transmembrane region" description="Helical" evidence="4">
    <location>
        <begin position="459"/>
        <end position="487"/>
    </location>
</feature>
<dbReference type="PIRSF" id="PIRSF005690">
    <property type="entry name" value="GerBA"/>
    <property type="match status" value="1"/>
</dbReference>
<organism evidence="5 6">
    <name type="scientific">Clostridium neuense</name>
    <dbReference type="NCBI Taxonomy" id="1728934"/>
    <lineage>
        <taxon>Bacteria</taxon>
        <taxon>Bacillati</taxon>
        <taxon>Bacillota</taxon>
        <taxon>Clostridia</taxon>
        <taxon>Eubacteriales</taxon>
        <taxon>Clostridiaceae</taxon>
        <taxon>Clostridium</taxon>
    </lineage>
</organism>